<keyword evidence="4" id="KW-1185">Reference proteome</keyword>
<keyword evidence="2" id="KW-0732">Signal</keyword>
<evidence type="ECO:0000256" key="1">
    <source>
        <dbReference type="SAM" id="MobiDB-lite"/>
    </source>
</evidence>
<proteinExistence type="predicted"/>
<comment type="caution">
    <text evidence="3">The sequence shown here is derived from an EMBL/GenBank/DDBJ whole genome shotgun (WGS) entry which is preliminary data.</text>
</comment>
<sequence>MKSSITKLAIAASLCLTATTLPGCGNGDPSAPSPDAVTNFLDNNPELIEESKRRAEEEAAEAERATKRSSSDDMAPPL</sequence>
<feature type="compositionally biased region" description="Basic and acidic residues" evidence="1">
    <location>
        <begin position="51"/>
        <end position="71"/>
    </location>
</feature>
<feature type="region of interest" description="Disordered" evidence="1">
    <location>
        <begin position="22"/>
        <end position="41"/>
    </location>
</feature>
<feature type="signal peptide" evidence="2">
    <location>
        <begin position="1"/>
        <end position="18"/>
    </location>
</feature>
<organism evidence="3 4">
    <name type="scientific">Rhodopirellula sallentina SM41</name>
    <dbReference type="NCBI Taxonomy" id="1263870"/>
    <lineage>
        <taxon>Bacteria</taxon>
        <taxon>Pseudomonadati</taxon>
        <taxon>Planctomycetota</taxon>
        <taxon>Planctomycetia</taxon>
        <taxon>Pirellulales</taxon>
        <taxon>Pirellulaceae</taxon>
        <taxon>Rhodopirellula</taxon>
    </lineage>
</organism>
<accession>M5UKZ8</accession>
<gene>
    <name evidence="3" type="ORF">RSSM_01865</name>
</gene>
<evidence type="ECO:0000313" key="3">
    <source>
        <dbReference type="EMBL" id="EMI56683.1"/>
    </source>
</evidence>
<evidence type="ECO:0000256" key="2">
    <source>
        <dbReference type="SAM" id="SignalP"/>
    </source>
</evidence>
<protein>
    <submittedName>
        <fullName evidence="3">Secreted protein</fullName>
    </submittedName>
</protein>
<dbReference type="EMBL" id="ANOH01000132">
    <property type="protein sequence ID" value="EMI56683.1"/>
    <property type="molecule type" value="Genomic_DNA"/>
</dbReference>
<dbReference type="RefSeq" id="WP_008676696.1">
    <property type="nucleotide sequence ID" value="NZ_ANOH01000132.1"/>
</dbReference>
<dbReference type="Proteomes" id="UP000011885">
    <property type="component" value="Unassembled WGS sequence"/>
</dbReference>
<dbReference type="AlphaFoldDB" id="M5UKZ8"/>
<feature type="region of interest" description="Disordered" evidence="1">
    <location>
        <begin position="51"/>
        <end position="78"/>
    </location>
</feature>
<reference evidence="3 4" key="1">
    <citation type="journal article" date="2013" name="Mar. Genomics">
        <title>Expression of sulfatases in Rhodopirellula baltica and the diversity of sulfatases in the genus Rhodopirellula.</title>
        <authorList>
            <person name="Wegner C.E."/>
            <person name="Richter-Heitmann T."/>
            <person name="Klindworth A."/>
            <person name="Klockow C."/>
            <person name="Richter M."/>
            <person name="Achstetter T."/>
            <person name="Glockner F.O."/>
            <person name="Harder J."/>
        </authorList>
    </citation>
    <scope>NUCLEOTIDE SEQUENCE [LARGE SCALE GENOMIC DNA]</scope>
    <source>
        <strain evidence="3 4">SM41</strain>
    </source>
</reference>
<name>M5UKZ8_9BACT</name>
<feature type="chain" id="PRO_5004073416" evidence="2">
    <location>
        <begin position="19"/>
        <end position="78"/>
    </location>
</feature>
<evidence type="ECO:0000313" key="4">
    <source>
        <dbReference type="Proteomes" id="UP000011885"/>
    </source>
</evidence>